<sequence>MEALKAIDIRNGSPAGLASSSKANPWFSQSEAPPMDNIQKNDYEGWIVKTDQQVAVLVAPWVVEEEKKALALCLVGFLKSTAAAGMTEVELWLANTWGGCPISMKRMDTDVVLLQLSSEEELEGIL</sequence>
<protein>
    <submittedName>
        <fullName evidence="1">Uncharacterized protein</fullName>
    </submittedName>
</protein>
<comment type="caution">
    <text evidence="1">The sequence shown here is derived from an EMBL/GenBank/DDBJ whole genome shotgun (WGS) entry which is preliminary data.</text>
</comment>
<evidence type="ECO:0000313" key="1">
    <source>
        <dbReference type="EMBL" id="KAJ8646784.1"/>
    </source>
</evidence>
<name>A0ACC2MN67_PERAE</name>
<gene>
    <name evidence="1" type="ORF">MRB53_008532</name>
</gene>
<evidence type="ECO:0000313" key="2">
    <source>
        <dbReference type="Proteomes" id="UP001234297"/>
    </source>
</evidence>
<proteinExistence type="predicted"/>
<accession>A0ACC2MN67</accession>
<keyword evidence="2" id="KW-1185">Reference proteome</keyword>
<reference evidence="1 2" key="1">
    <citation type="journal article" date="2022" name="Hortic Res">
        <title>A haplotype resolved chromosomal level avocado genome allows analysis of novel avocado genes.</title>
        <authorList>
            <person name="Nath O."/>
            <person name="Fletcher S.J."/>
            <person name="Hayward A."/>
            <person name="Shaw L.M."/>
            <person name="Masouleh A.K."/>
            <person name="Furtado A."/>
            <person name="Henry R.J."/>
            <person name="Mitter N."/>
        </authorList>
    </citation>
    <scope>NUCLEOTIDE SEQUENCE [LARGE SCALE GENOMIC DNA]</scope>
    <source>
        <strain evidence="2">cv. Hass</strain>
    </source>
</reference>
<organism evidence="1 2">
    <name type="scientific">Persea americana</name>
    <name type="common">Avocado</name>
    <dbReference type="NCBI Taxonomy" id="3435"/>
    <lineage>
        <taxon>Eukaryota</taxon>
        <taxon>Viridiplantae</taxon>
        <taxon>Streptophyta</taxon>
        <taxon>Embryophyta</taxon>
        <taxon>Tracheophyta</taxon>
        <taxon>Spermatophyta</taxon>
        <taxon>Magnoliopsida</taxon>
        <taxon>Magnoliidae</taxon>
        <taxon>Laurales</taxon>
        <taxon>Lauraceae</taxon>
        <taxon>Persea</taxon>
    </lineage>
</organism>
<dbReference type="EMBL" id="CM056810">
    <property type="protein sequence ID" value="KAJ8646784.1"/>
    <property type="molecule type" value="Genomic_DNA"/>
</dbReference>
<dbReference type="Proteomes" id="UP001234297">
    <property type="component" value="Chromosome 2"/>
</dbReference>